<evidence type="ECO:0000313" key="3">
    <source>
        <dbReference type="Proteomes" id="UP000004358"/>
    </source>
</evidence>
<keyword evidence="1" id="KW-1133">Transmembrane helix</keyword>
<reference evidence="2 3" key="1">
    <citation type="submission" date="2006-02" db="EMBL/GenBank/DDBJ databases">
        <authorList>
            <person name="Amann R."/>
            <person name="Ferriera S."/>
            <person name="Johnson J."/>
            <person name="Kravitz S."/>
            <person name="Halpern A."/>
            <person name="Remington K."/>
            <person name="Beeson K."/>
            <person name="Tran B."/>
            <person name="Rogers Y.-H."/>
            <person name="Friedman R."/>
            <person name="Venter J.C."/>
        </authorList>
    </citation>
    <scope>NUCLEOTIDE SEQUENCE [LARGE SCALE GENOMIC DNA]</scope>
    <source>
        <strain evidence="2 3">DSM 3645</strain>
    </source>
</reference>
<protein>
    <submittedName>
        <fullName evidence="2">Uncharacterized protein</fullName>
    </submittedName>
</protein>
<name>A3ZQD6_9BACT</name>
<evidence type="ECO:0000256" key="1">
    <source>
        <dbReference type="SAM" id="Phobius"/>
    </source>
</evidence>
<evidence type="ECO:0000313" key="2">
    <source>
        <dbReference type="EMBL" id="EAQ81412.1"/>
    </source>
</evidence>
<comment type="caution">
    <text evidence="2">The sequence shown here is derived from an EMBL/GenBank/DDBJ whole genome shotgun (WGS) entry which is preliminary data.</text>
</comment>
<dbReference type="eggNOG" id="ENOG50331QA">
    <property type="taxonomic scope" value="Bacteria"/>
</dbReference>
<organism evidence="2 3">
    <name type="scientific">Blastopirellula marina DSM 3645</name>
    <dbReference type="NCBI Taxonomy" id="314230"/>
    <lineage>
        <taxon>Bacteria</taxon>
        <taxon>Pseudomonadati</taxon>
        <taxon>Planctomycetota</taxon>
        <taxon>Planctomycetia</taxon>
        <taxon>Pirellulales</taxon>
        <taxon>Pirellulaceae</taxon>
        <taxon>Blastopirellula</taxon>
    </lineage>
</organism>
<dbReference type="EMBL" id="AANZ01000005">
    <property type="protein sequence ID" value="EAQ81412.1"/>
    <property type="molecule type" value="Genomic_DNA"/>
</dbReference>
<dbReference type="HOGENOM" id="CLU_145243_0_0_0"/>
<dbReference type="AlphaFoldDB" id="A3ZQD6"/>
<accession>A3ZQD6</accession>
<feature type="transmembrane region" description="Helical" evidence="1">
    <location>
        <begin position="48"/>
        <end position="72"/>
    </location>
</feature>
<sequence length="151" mass="15976">MRFAILSAETKKLFASLEKPQGQLAFLHLGDIESMEILTRLWRDEAGFIITIELMLIATVLVIGILVGLVVIRDAITSELSDVGGSISDMNQSYAIYGITGPSAAVSGSGFADNTDSNDTPGDPPGMMDNCIMVTPTYTNESGAAPSPNGY</sequence>
<keyword evidence="1" id="KW-0812">Transmembrane</keyword>
<keyword evidence="1" id="KW-0472">Membrane</keyword>
<dbReference type="RefSeq" id="WP_002652601.1">
    <property type="nucleotide sequence ID" value="NZ_CH672376.1"/>
</dbReference>
<proteinExistence type="predicted"/>
<gene>
    <name evidence="2" type="ORF">DSM3645_23511</name>
</gene>
<dbReference type="Proteomes" id="UP000004358">
    <property type="component" value="Unassembled WGS sequence"/>
</dbReference>